<protein>
    <submittedName>
        <fullName evidence="3">T9SS type A sorting domain-containing protein</fullName>
    </submittedName>
</protein>
<accession>A0A3S9P678</accession>
<name>A0A3S9P678_9BACT</name>
<dbReference type="Gene3D" id="2.40.128.720">
    <property type="match status" value="5"/>
</dbReference>
<evidence type="ECO:0000313" key="4">
    <source>
        <dbReference type="Proteomes" id="UP000267268"/>
    </source>
</evidence>
<reference evidence="3 4" key="1">
    <citation type="submission" date="2018-12" db="EMBL/GenBank/DDBJ databases">
        <title>Flammeovirga pectinis sp. nov., isolated from the gut of the Korean scallop, Patinopecten yessoensis.</title>
        <authorList>
            <person name="Bae J.-W."/>
            <person name="Jeong Y.-S."/>
            <person name="Kang W."/>
        </authorList>
    </citation>
    <scope>NUCLEOTIDE SEQUENCE [LARGE SCALE GENOMIC DNA]</scope>
    <source>
        <strain evidence="3 4">L12M1</strain>
    </source>
</reference>
<sequence length="1742" mass="206308">MNLKQLLSIGIILISTFSYAQQISPQDFKKSEEQLLSEKHEQEILLEERENRLLKEKHALEYSKVVESAKKHTLQLDLLSKEDRIKLQVEKELQENPFAVIPEKKELKRGVFVPSQLKFKTDTINLSKGRFSLKGLNTKEEQTVSFSERDMPTHLVQSFIDFAPQTKRGLLLKHRNDWVAEKIPSLLSKNTIEKSNKAFGLGLDSLTKSINIPLTDKEFIGKSGSRTLEEDAIILQLDSTVWYEHIADNDSVLTRKIYTTFNELGENVQHIEYRKNGNGELKVFLERNYLRDENGFLAEIETKENINGVLTTISITRYTWSSDIEYEYEYYSYNKNSQELEPNSKSELKLYTSDDNVIRLDFYYEYTFNKVLQTWIGQNGRTYTYDENGHVDSYMSFEWHNHVHGWAVSNSFEYINDDNGNHLTSLEKSYSRVEESLVNSYKNIYAYDENENRILEERFRWNKPSQEWEGEYKVEETFNENVQVSSRVSYDWSVDDMNFVADHKYEYTYFPDGSAETSVRYYWSEDLNEFIPDYRQTSAHLNGMQILSISEYYDTNKSEWVKNYKYEYAFDDLGNSISFASYYGEGDVWMKDSKSESIFDNKSQLLEGITYHSENNEWILYSKEELAYDENNNRIMYSQYFYSEGIWLKSYKEENSFDEEGRTLLSNYAYNDGDNNWLYHYQNNYEYPNNDTEIRTYQTWNINTDDWLNSTQYTYINRYNFNSDATSYWDSENNNWGNDWKHEYTYNENGDEVEVADYKGEGTTWVNHWLKKYEYNSNDLLTKIEEFESADSDWATTAIATKVLEYDNEDRLTLEERVAPDDWGSYESYKHEFEYNENGIKLLEVYLFGKSGAYVSGSKNERARKVIGNVDNYTILDAYYDWSSEDQDWVGDYKYEYDYDDNGNQILNKHQNYLGNTWVNSWESRYAFDDNDYITMYSYRSSWDTDLNYYTYGYRSNYLFNELNQKTQSLHDNFNDGSWVKRSRNNYLYDSEGRQSQEIYSYWSSETSKYRLSSKRNWNYLNDRDYDYTYFNYTNDAWVIYNQQEVRYNVDTFVKTETVFDASKGQKISEYKYCYASSNFNTQLKSIYTDFQNSYNNEITLIERHFNQDYFRITYNLKVSNDSLIDSNKNNLVIEDSTASVLTSRTYYTNTNTFDDPVWVELEKYMYEFTDGVQSGITQYSHDGTIFVPEKRYSMTYSEDEDVYTSISYEINGSEFEKHFKSEFKKNDDGQTIEHSSYHWSSDQEMWIGDYRYDHEEREDKDGYTYIKYATYYWDYSNNVWEGRYSYENKSKTNGNKVASVHFVWDYDNLDWALNYKNEFIYNDEQVKTSEISYNWSDKQQEWIGDRKRDYDGDRTAYSEWKFSDNTWQYVEAYTFTIEGEVSTRIHEEWITDTWVNNNKIINTNGDLDIYEYYDWSANIGDWCKIFKNTHYINKEEQSVHEYAIGGNDEWENIYRNTVIDYNYSGDISFSLSIYEEWNGSKWIKDHIKERLFNYYNPNKGYTAIYKYDSEINEFVPYKKTVENDAWEYTWNAELEDWLGIREQRWGIETYNERWDNELGKWILHEKEYYMYSPVITYDLPSAVSINETPSMEMNILTTAPGLALTTSGAATVDGLTVTFEEAGTLELTISTPAGETSYGTPYTAREIKAEMLVEKTEEALALDNVTLASDLLVYPNPSSDFVKVSVSAGTIISKIDLFTISGVNKGSTFNSLIDVKGLSQGVYILRISTNKGVASKTLVVK</sequence>
<organism evidence="3 4">
    <name type="scientific">Flammeovirga pectinis</name>
    <dbReference type="NCBI Taxonomy" id="2494373"/>
    <lineage>
        <taxon>Bacteria</taxon>
        <taxon>Pseudomonadati</taxon>
        <taxon>Bacteroidota</taxon>
        <taxon>Cytophagia</taxon>
        <taxon>Cytophagales</taxon>
        <taxon>Flammeovirgaceae</taxon>
        <taxon>Flammeovirga</taxon>
    </lineage>
</organism>
<evidence type="ECO:0000259" key="2">
    <source>
        <dbReference type="Pfam" id="PF18962"/>
    </source>
</evidence>
<dbReference type="RefSeq" id="WP_126616696.1">
    <property type="nucleotide sequence ID" value="NZ_CP034562.1"/>
</dbReference>
<dbReference type="KEGG" id="fll:EI427_16260"/>
<dbReference type="EMBL" id="CP034562">
    <property type="protein sequence ID" value="AZQ63720.1"/>
    <property type="molecule type" value="Genomic_DNA"/>
</dbReference>
<dbReference type="OrthoDB" id="1488710at2"/>
<dbReference type="InterPro" id="IPR026444">
    <property type="entry name" value="Secre_tail"/>
</dbReference>
<evidence type="ECO:0000256" key="1">
    <source>
        <dbReference type="SAM" id="SignalP"/>
    </source>
</evidence>
<feature type="chain" id="PRO_5019540459" evidence="1">
    <location>
        <begin position="21"/>
        <end position="1742"/>
    </location>
</feature>
<proteinExistence type="predicted"/>
<keyword evidence="1" id="KW-0732">Signal</keyword>
<gene>
    <name evidence="3" type="ORF">EI427_16260</name>
</gene>
<feature type="domain" description="Secretion system C-terminal sorting" evidence="2">
    <location>
        <begin position="1674"/>
        <end position="1741"/>
    </location>
</feature>
<dbReference type="Proteomes" id="UP000267268">
    <property type="component" value="Chromosome 1"/>
</dbReference>
<dbReference type="NCBIfam" id="TIGR04183">
    <property type="entry name" value="Por_Secre_tail"/>
    <property type="match status" value="1"/>
</dbReference>
<evidence type="ECO:0000313" key="3">
    <source>
        <dbReference type="EMBL" id="AZQ63720.1"/>
    </source>
</evidence>
<dbReference type="Pfam" id="PF18962">
    <property type="entry name" value="Por_Secre_tail"/>
    <property type="match status" value="1"/>
</dbReference>
<feature type="signal peptide" evidence="1">
    <location>
        <begin position="1"/>
        <end position="20"/>
    </location>
</feature>
<keyword evidence="4" id="KW-1185">Reference proteome</keyword>